<dbReference type="OrthoDB" id="8516at10239"/>
<reference evidence="4 5" key="1">
    <citation type="journal article" date="2016" name="Sci. Rep.">
        <title>Genome sequence of Perigonia lusca single nucleopolyhedrovirus: insights into the evolution of a nucleotide metabolism enzyme in the family Baculoviridae.</title>
        <authorList>
            <person name="Ardisson-Araujo D.M."/>
            <person name="Lima R.N."/>
            <person name="Melo F.L."/>
            <person name="Clem R.J."/>
            <person name="Huang N."/>
            <person name="Bao S.N."/>
            <person name="Sosa-Gomez D.R."/>
            <person name="Ribeiro B.M."/>
        </authorList>
    </citation>
    <scope>NUCLEOTIDE SEQUENCE [LARGE SCALE GENOMIC DNA]</scope>
</reference>
<evidence type="ECO:0000256" key="1">
    <source>
        <dbReference type="PROSITE-ProRule" id="PRU00175"/>
    </source>
</evidence>
<gene>
    <name evidence="4" type="primary">ie-0</name>
</gene>
<evidence type="ECO:0000313" key="5">
    <source>
        <dbReference type="Proteomes" id="UP000204667"/>
    </source>
</evidence>
<name>A0A0M3WNB3_9ABAC</name>
<keyword evidence="5" id="KW-1185">Reference proteome</keyword>
<evidence type="ECO:0000256" key="2">
    <source>
        <dbReference type="SAM" id="MobiDB-lite"/>
    </source>
</evidence>
<evidence type="ECO:0000259" key="3">
    <source>
        <dbReference type="PROSITE" id="PS50089"/>
    </source>
</evidence>
<dbReference type="Proteomes" id="UP000204667">
    <property type="component" value="Segment"/>
</dbReference>
<feature type="compositionally biased region" description="Acidic residues" evidence="2">
    <location>
        <begin position="267"/>
        <end position="277"/>
    </location>
</feature>
<keyword evidence="1" id="KW-0862">Zinc</keyword>
<dbReference type="RefSeq" id="YP_009165611.1">
    <property type="nucleotide sequence ID" value="NC_027923.1"/>
</dbReference>
<dbReference type="SUPFAM" id="SSF57850">
    <property type="entry name" value="RING/U-box"/>
    <property type="match status" value="1"/>
</dbReference>
<dbReference type="InterPro" id="IPR007954">
    <property type="entry name" value="Baculo_IE-1"/>
</dbReference>
<feature type="compositionally biased region" description="Basic and acidic residues" evidence="2">
    <location>
        <begin position="247"/>
        <end position="256"/>
    </location>
</feature>
<sequence>METLTVSSLLMDNSSNTYHQPMHDIEWSSQVYKNFIFGDTYASSHLDPHVRNKLKLEAFKVVQTIHEQLYDTCIDSCVQYNEDGIVVMRDQQCAHHMIDKIHRVVRTLQHIALMPEYQYNMFIFLPYMKQLHKTISLFQNDYCCSKLVQQCIQSLNVHIRDAEKILSLVNNMQNRLNIMCIFDSKPFYHCNICQESSLDVGFLKANTCCGYSMCNACYAKLWQYSSLFPVCPVCKTSFKNSNSGNSSKHESSDNHKLFTPYGGGDETTNDDEISSDQ</sequence>
<protein>
    <submittedName>
        <fullName evidence="4">Immediate early protein 0</fullName>
    </submittedName>
</protein>
<organism evidence="4 5">
    <name type="scientific">Perigonia lusca single nucleopolyhedrovirus</name>
    <dbReference type="NCBI Taxonomy" id="1675865"/>
    <lineage>
        <taxon>Viruses</taxon>
        <taxon>Viruses incertae sedis</taxon>
        <taxon>Naldaviricetes</taxon>
        <taxon>Lefavirales</taxon>
        <taxon>Baculoviridae</taxon>
        <taxon>Alphabaculovirus</taxon>
        <taxon>Alphabaculovirus peluscae</taxon>
        <taxon>Perigonia lusca nucleopolyhedrovirus</taxon>
    </lineage>
</organism>
<dbReference type="KEGG" id="vg:26039982"/>
<feature type="region of interest" description="Disordered" evidence="2">
    <location>
        <begin position="242"/>
        <end position="277"/>
    </location>
</feature>
<proteinExistence type="predicted"/>
<evidence type="ECO:0000313" key="4">
    <source>
        <dbReference type="EMBL" id="AKN80552.1"/>
    </source>
</evidence>
<dbReference type="Gene3D" id="3.30.40.10">
    <property type="entry name" value="Zinc/RING finger domain, C3HC4 (zinc finger)"/>
    <property type="match status" value="1"/>
</dbReference>
<dbReference type="GeneID" id="26039982"/>
<keyword evidence="1" id="KW-0863">Zinc-finger</keyword>
<dbReference type="InterPro" id="IPR013083">
    <property type="entry name" value="Znf_RING/FYVE/PHD"/>
</dbReference>
<feature type="domain" description="RING-type" evidence="3">
    <location>
        <begin position="190"/>
        <end position="235"/>
    </location>
</feature>
<accession>A0A0M3WNB3</accession>
<keyword evidence="1" id="KW-0479">Metal-binding</keyword>
<dbReference type="Pfam" id="PF05290">
    <property type="entry name" value="Baculo_IE-1"/>
    <property type="match status" value="1"/>
</dbReference>
<dbReference type="InterPro" id="IPR001841">
    <property type="entry name" value="Znf_RING"/>
</dbReference>
<dbReference type="GO" id="GO:0008270">
    <property type="term" value="F:zinc ion binding"/>
    <property type="evidence" value="ECO:0007669"/>
    <property type="project" value="UniProtKB-KW"/>
</dbReference>
<dbReference type="PROSITE" id="PS50089">
    <property type="entry name" value="ZF_RING_2"/>
    <property type="match status" value="1"/>
</dbReference>
<dbReference type="EMBL" id="KM596836">
    <property type="protein sequence ID" value="AKN80552.1"/>
    <property type="molecule type" value="Genomic_DNA"/>
</dbReference>